<dbReference type="EMBL" id="CP075865">
    <property type="protein sequence ID" value="QYS95589.1"/>
    <property type="molecule type" value="Genomic_DNA"/>
</dbReference>
<organism evidence="1 2">
    <name type="scientific">Trichoderma simmonsii</name>
    <dbReference type="NCBI Taxonomy" id="1491479"/>
    <lineage>
        <taxon>Eukaryota</taxon>
        <taxon>Fungi</taxon>
        <taxon>Dikarya</taxon>
        <taxon>Ascomycota</taxon>
        <taxon>Pezizomycotina</taxon>
        <taxon>Sordariomycetes</taxon>
        <taxon>Hypocreomycetidae</taxon>
        <taxon>Hypocreales</taxon>
        <taxon>Hypocreaceae</taxon>
        <taxon>Trichoderma</taxon>
    </lineage>
</organism>
<name>A0A8G0L7H7_9HYPO</name>
<protein>
    <submittedName>
        <fullName evidence="1">Uncharacterized protein</fullName>
    </submittedName>
</protein>
<accession>A0A8G0L7H7</accession>
<evidence type="ECO:0000313" key="2">
    <source>
        <dbReference type="Proteomes" id="UP000826661"/>
    </source>
</evidence>
<gene>
    <name evidence="1" type="ORF">H0G86_002872</name>
</gene>
<dbReference type="Proteomes" id="UP000826661">
    <property type="component" value="Chromosome II"/>
</dbReference>
<evidence type="ECO:0000313" key="1">
    <source>
        <dbReference type="EMBL" id="QYS95589.1"/>
    </source>
</evidence>
<reference evidence="1 2" key="1">
    <citation type="journal article" date="2021" name="BMC Genomics">
        <title>Telomere-to-telomere genome assembly of asparaginase-producing Trichoderma simmonsii.</title>
        <authorList>
            <person name="Chung D."/>
            <person name="Kwon Y.M."/>
            <person name="Yang Y."/>
        </authorList>
    </citation>
    <scope>NUCLEOTIDE SEQUENCE [LARGE SCALE GENOMIC DNA]</scope>
    <source>
        <strain evidence="1 2">GH-Sj1</strain>
    </source>
</reference>
<proteinExistence type="predicted"/>
<sequence length="118" mass="13557">MAEKQGSRPVSFKSLWNLQIVREGMILIADSDATRKPFPRMAVRINAQMEIKPKIIMELKNNKKEGKKMDDTQTAVYLRFDLQPITNGASYLPGPPFLSSFFRVHCFLAHNGFERRPC</sequence>
<dbReference type="AlphaFoldDB" id="A0A8G0L7H7"/>
<keyword evidence="2" id="KW-1185">Reference proteome</keyword>